<evidence type="ECO:0000313" key="3">
    <source>
        <dbReference type="EMBL" id="GAA2155702.1"/>
    </source>
</evidence>
<dbReference type="RefSeq" id="WP_344157649.1">
    <property type="nucleotide sequence ID" value="NZ_BAAAQR010000018.1"/>
</dbReference>
<sequence length="155" mass="16882">MRARELAEQFPVVSLTTDALTAARAMGDQRHPGLIVCDDDGRPHTVLPGSQVLRFLLPAYIQDDPALARVYDERSSDELMTKLSDKSVKDLLPTRQDRDELPVVDPDATTLEVAAVMVQMRSPIVAVVDESGQLLGAVTLSRLFEVLFPGEPSAG</sequence>
<evidence type="ECO:0000256" key="1">
    <source>
        <dbReference type="PROSITE-ProRule" id="PRU00703"/>
    </source>
</evidence>
<dbReference type="SMART" id="SM00116">
    <property type="entry name" value="CBS"/>
    <property type="match status" value="2"/>
</dbReference>
<evidence type="ECO:0000313" key="4">
    <source>
        <dbReference type="Proteomes" id="UP001501771"/>
    </source>
</evidence>
<dbReference type="InterPro" id="IPR000644">
    <property type="entry name" value="CBS_dom"/>
</dbReference>
<dbReference type="Proteomes" id="UP001501771">
    <property type="component" value="Unassembled WGS sequence"/>
</dbReference>
<dbReference type="Gene3D" id="3.10.580.10">
    <property type="entry name" value="CBS-domain"/>
    <property type="match status" value="1"/>
</dbReference>
<evidence type="ECO:0000259" key="2">
    <source>
        <dbReference type="PROSITE" id="PS51371"/>
    </source>
</evidence>
<keyword evidence="4" id="KW-1185">Reference proteome</keyword>
<proteinExistence type="predicted"/>
<dbReference type="EMBL" id="BAAAQR010000018">
    <property type="protein sequence ID" value="GAA2155702.1"/>
    <property type="molecule type" value="Genomic_DNA"/>
</dbReference>
<dbReference type="PROSITE" id="PS51371">
    <property type="entry name" value="CBS"/>
    <property type="match status" value="1"/>
</dbReference>
<protein>
    <submittedName>
        <fullName evidence="3">CBS domain-containing protein</fullName>
    </submittedName>
</protein>
<comment type="caution">
    <text evidence="3">The sequence shown here is derived from an EMBL/GenBank/DDBJ whole genome shotgun (WGS) entry which is preliminary data.</text>
</comment>
<dbReference type="CDD" id="cd17788">
    <property type="entry name" value="CBS_pair_bac"/>
    <property type="match status" value="1"/>
</dbReference>
<dbReference type="Pfam" id="PF00571">
    <property type="entry name" value="CBS"/>
    <property type="match status" value="1"/>
</dbReference>
<dbReference type="SUPFAM" id="SSF54631">
    <property type="entry name" value="CBS-domain pair"/>
    <property type="match status" value="1"/>
</dbReference>
<name>A0ABN3A7N7_9ACTN</name>
<gene>
    <name evidence="3" type="ORF">GCM10009844_43150</name>
</gene>
<reference evidence="3 4" key="1">
    <citation type="journal article" date="2019" name="Int. J. Syst. Evol. Microbiol.">
        <title>The Global Catalogue of Microorganisms (GCM) 10K type strain sequencing project: providing services to taxonomists for standard genome sequencing and annotation.</title>
        <authorList>
            <consortium name="The Broad Institute Genomics Platform"/>
            <consortium name="The Broad Institute Genome Sequencing Center for Infectious Disease"/>
            <person name="Wu L."/>
            <person name="Ma J."/>
        </authorList>
    </citation>
    <scope>NUCLEOTIDE SEQUENCE [LARGE SCALE GENOMIC DNA]</scope>
    <source>
        <strain evidence="3 4">JCM 16022</strain>
    </source>
</reference>
<organism evidence="3 4">
    <name type="scientific">Nocardioides koreensis</name>
    <dbReference type="NCBI Taxonomy" id="433651"/>
    <lineage>
        <taxon>Bacteria</taxon>
        <taxon>Bacillati</taxon>
        <taxon>Actinomycetota</taxon>
        <taxon>Actinomycetes</taxon>
        <taxon>Propionibacteriales</taxon>
        <taxon>Nocardioidaceae</taxon>
        <taxon>Nocardioides</taxon>
    </lineage>
</organism>
<dbReference type="InterPro" id="IPR046342">
    <property type="entry name" value="CBS_dom_sf"/>
</dbReference>
<feature type="domain" description="CBS" evidence="2">
    <location>
        <begin position="93"/>
        <end position="153"/>
    </location>
</feature>
<accession>A0ABN3A7N7</accession>
<keyword evidence="1" id="KW-0129">CBS domain</keyword>